<evidence type="ECO:0000313" key="3">
    <source>
        <dbReference type="EMBL" id="MCS7483837.1"/>
    </source>
</evidence>
<comment type="caution">
    <text evidence="3">The sequence shown here is derived from an EMBL/GenBank/DDBJ whole genome shotgun (WGS) entry which is preliminary data.</text>
</comment>
<keyword evidence="1 2" id="KW-0456">Lyase</keyword>
<dbReference type="GO" id="GO:0010333">
    <property type="term" value="F:terpene synthase activity"/>
    <property type="evidence" value="ECO:0007669"/>
    <property type="project" value="InterPro"/>
</dbReference>
<keyword evidence="2" id="KW-0460">Magnesium</keyword>
<sequence length="277" mass="31249">MWLFAVDDHCDETELSTQPTAYASLATQIHRAIEAPEAAAPSANPYVTSARDLRLRLEATGATPVQITRWTYGIRTFLFGQVRECQARATGFVPDLDEFLALRLDTTGGFPVFALNDYARGFQLPSAEANRPAVRAVTEMAVMLVGLDDEIVSFHKECHRSPDDLNIIGIIAHHDNVSVLQALTDTIAMRDRIMARFVQLSAQISRHCSHELSRYLQSLHTWVRAWMDWSYNVDRYLNPDAPADLTGGCHDNWPDHSRRGLTIPTVAWWWDISWSPS</sequence>
<dbReference type="Pfam" id="PF19086">
    <property type="entry name" value="Terpene_syn_C_2"/>
    <property type="match status" value="1"/>
</dbReference>
<dbReference type="InterPro" id="IPR008949">
    <property type="entry name" value="Isoprenoid_synthase_dom_sf"/>
</dbReference>
<reference evidence="3" key="1">
    <citation type="submission" date="2022-08" db="EMBL/GenBank/DDBJ databases">
        <authorList>
            <person name="Tistechok S."/>
            <person name="Samborskyy M."/>
            <person name="Roman I."/>
        </authorList>
    </citation>
    <scope>NUCLEOTIDE SEQUENCE</scope>
    <source>
        <strain evidence="3">DSM 103496</strain>
    </source>
</reference>
<dbReference type="RefSeq" id="WP_259629289.1">
    <property type="nucleotide sequence ID" value="NZ_JANYMP010000037.1"/>
</dbReference>
<protein>
    <recommendedName>
        <fullName evidence="2">Terpene synthase</fullName>
        <ecNumber evidence="2">4.2.3.-</ecNumber>
    </recommendedName>
</protein>
<dbReference type="Gene3D" id="1.10.600.10">
    <property type="entry name" value="Farnesyl Diphosphate Synthase"/>
    <property type="match status" value="1"/>
</dbReference>
<keyword evidence="2" id="KW-0479">Metal-binding</keyword>
<dbReference type="EMBL" id="JANYMP010000037">
    <property type="protein sequence ID" value="MCS7483837.1"/>
    <property type="molecule type" value="Genomic_DNA"/>
</dbReference>
<gene>
    <name evidence="3" type="ORF">NZH93_43975</name>
</gene>
<comment type="similarity">
    <text evidence="2">Belongs to the terpene synthase family.</text>
</comment>
<evidence type="ECO:0000313" key="4">
    <source>
        <dbReference type="Proteomes" id="UP001141259"/>
    </source>
</evidence>
<dbReference type="GO" id="GO:0046872">
    <property type="term" value="F:metal ion binding"/>
    <property type="evidence" value="ECO:0007669"/>
    <property type="project" value="UniProtKB-KW"/>
</dbReference>
<dbReference type="InterPro" id="IPR034686">
    <property type="entry name" value="Terpene_cyclase-like_2"/>
</dbReference>
<name>A0A9X2VWT5_9PSEU</name>
<evidence type="ECO:0000256" key="2">
    <source>
        <dbReference type="RuleBase" id="RU366034"/>
    </source>
</evidence>
<accession>A0A9X2VWT5</accession>
<dbReference type="Proteomes" id="UP001141259">
    <property type="component" value="Unassembled WGS sequence"/>
</dbReference>
<dbReference type="PANTHER" id="PTHR35201:SF4">
    <property type="entry name" value="BETA-PINACENE SYNTHASE-RELATED"/>
    <property type="match status" value="1"/>
</dbReference>
<evidence type="ECO:0000256" key="1">
    <source>
        <dbReference type="ARBA" id="ARBA00023239"/>
    </source>
</evidence>
<keyword evidence="4" id="KW-1185">Reference proteome</keyword>
<dbReference type="EC" id="4.2.3.-" evidence="2"/>
<dbReference type="SUPFAM" id="SSF48576">
    <property type="entry name" value="Terpenoid synthases"/>
    <property type="match status" value="1"/>
</dbReference>
<dbReference type="PANTHER" id="PTHR35201">
    <property type="entry name" value="TERPENE SYNTHASE"/>
    <property type="match status" value="1"/>
</dbReference>
<proteinExistence type="inferred from homology"/>
<comment type="cofactor">
    <cofactor evidence="2">
        <name>Mg(2+)</name>
        <dbReference type="ChEBI" id="CHEBI:18420"/>
    </cofactor>
</comment>
<dbReference type="AlphaFoldDB" id="A0A9X2VWT5"/>
<organism evidence="3 4">
    <name type="scientific">Umezawaea endophytica</name>
    <dbReference type="NCBI Taxonomy" id="1654476"/>
    <lineage>
        <taxon>Bacteria</taxon>
        <taxon>Bacillati</taxon>
        <taxon>Actinomycetota</taxon>
        <taxon>Actinomycetes</taxon>
        <taxon>Pseudonocardiales</taxon>
        <taxon>Pseudonocardiaceae</taxon>
        <taxon>Umezawaea</taxon>
    </lineage>
</organism>